<comment type="caution">
    <text evidence="1">The sequence shown here is derived from an EMBL/GenBank/DDBJ whole genome shotgun (WGS) entry which is preliminary data.</text>
</comment>
<gene>
    <name evidence="1" type="ORF">CH378_03130</name>
</gene>
<organism evidence="1 2">
    <name type="scientific">Leptospira kmetyi</name>
    <dbReference type="NCBI Taxonomy" id="408139"/>
    <lineage>
        <taxon>Bacteria</taxon>
        <taxon>Pseudomonadati</taxon>
        <taxon>Spirochaetota</taxon>
        <taxon>Spirochaetia</taxon>
        <taxon>Leptospirales</taxon>
        <taxon>Leptospiraceae</taxon>
        <taxon>Leptospira</taxon>
    </lineage>
</organism>
<reference evidence="1 2" key="1">
    <citation type="submission" date="2017-07" db="EMBL/GenBank/DDBJ databases">
        <title>Leptospira spp. isolated from tropical soils.</title>
        <authorList>
            <person name="Thibeaux R."/>
            <person name="Iraola G."/>
            <person name="Ferres I."/>
            <person name="Bierque E."/>
            <person name="Girault D."/>
            <person name="Soupe-Gilbert M.-E."/>
            <person name="Picardeau M."/>
            <person name="Goarant C."/>
        </authorList>
    </citation>
    <scope>NUCLEOTIDE SEQUENCE [LARGE SCALE GENOMIC DNA]</scope>
    <source>
        <strain evidence="1 2">JW2-C-B1</strain>
    </source>
</reference>
<evidence type="ECO:0008006" key="3">
    <source>
        <dbReference type="Google" id="ProtNLM"/>
    </source>
</evidence>
<keyword evidence="2" id="KW-1185">Reference proteome</keyword>
<evidence type="ECO:0000313" key="1">
    <source>
        <dbReference type="EMBL" id="PJZ31207.1"/>
    </source>
</evidence>
<protein>
    <recommendedName>
        <fullName evidence="3">DUF4268 domain-containing protein</fullName>
    </recommendedName>
</protein>
<name>A0ABX4NCW8_9LEPT</name>
<dbReference type="Proteomes" id="UP000231919">
    <property type="component" value="Unassembled WGS sequence"/>
</dbReference>
<dbReference type="EMBL" id="NPDP01000004">
    <property type="protein sequence ID" value="PJZ31207.1"/>
    <property type="molecule type" value="Genomic_DNA"/>
</dbReference>
<proteinExistence type="predicted"/>
<accession>A0ABX4NCW8</accession>
<evidence type="ECO:0000313" key="2">
    <source>
        <dbReference type="Proteomes" id="UP000231919"/>
    </source>
</evidence>
<dbReference type="RefSeq" id="WP_100754840.1">
    <property type="nucleotide sequence ID" value="NZ_NPDP01000004.1"/>
</dbReference>
<sequence>MQSIRFLRTSLSFYEICEQIADLTNWQDVQILGNTALLQSTSVEIKLEQTSFDPNRETFLNLKTSFIERAPDGSGLRLEEWQKILRTFETHTAVRLIDHYYLYSKISLKKFCSEIQEELNLDFFEFDSENENEWAIGESDDLILNVSRAYRKDTFHEWNPKDCPPGCNYSLEFTIKETASENWNEALFRESWFSRWKEFFAKKFSCMEITHRWKSAIRF</sequence>